<dbReference type="AlphaFoldDB" id="A0A069RCM2"/>
<organism evidence="2 3">
    <name type="scientific">Peptoclostridium litorale DSM 5388</name>
    <dbReference type="NCBI Taxonomy" id="1121324"/>
    <lineage>
        <taxon>Bacteria</taxon>
        <taxon>Bacillati</taxon>
        <taxon>Bacillota</taxon>
        <taxon>Clostridia</taxon>
        <taxon>Peptostreptococcales</taxon>
        <taxon>Peptoclostridiaceae</taxon>
        <taxon>Peptoclostridium</taxon>
    </lineage>
</organism>
<accession>A0A069RCM2</accession>
<dbReference type="RefSeq" id="WP_038265918.1">
    <property type="nucleotide sequence ID" value="NZ_FSRH01000005.1"/>
</dbReference>
<dbReference type="eggNOG" id="COG1334">
    <property type="taxonomic scope" value="Bacteria"/>
</dbReference>
<name>A0A069RCM2_PEPLI</name>
<keyword evidence="3" id="KW-1185">Reference proteome</keyword>
<dbReference type="InterPro" id="IPR005186">
    <property type="entry name" value="FlaG"/>
</dbReference>
<dbReference type="EMBL" id="JJMM01000013">
    <property type="protein sequence ID" value="KDR94771.1"/>
    <property type="molecule type" value="Genomic_DNA"/>
</dbReference>
<dbReference type="Pfam" id="PF03646">
    <property type="entry name" value="FlaG"/>
    <property type="match status" value="1"/>
</dbReference>
<sequence length="120" mass="13360">MKLDGSAVNSNMTSQRSEISYSEKVSPEKADMVVQSKGKEQQAAYPGERKLIEAIEKANPNLMGTNTNLEFSIHKETKQIMVKIVDAETEEVLKEIPSEKVLDMVANMIEKSGVFIDKRG</sequence>
<dbReference type="PANTHER" id="PTHR37166:SF1">
    <property type="entry name" value="PROTEIN FLAG"/>
    <property type="match status" value="1"/>
</dbReference>
<evidence type="ECO:0008006" key="4">
    <source>
        <dbReference type="Google" id="ProtNLM"/>
    </source>
</evidence>
<protein>
    <recommendedName>
        <fullName evidence="4">Flagellar protein FlaG</fullName>
    </recommendedName>
</protein>
<dbReference type="OrthoDB" id="9799867at2"/>
<comment type="caution">
    <text evidence="2">The sequence shown here is derived from an EMBL/GenBank/DDBJ whole genome shotgun (WGS) entry which is preliminary data.</text>
</comment>
<gene>
    <name evidence="2" type="ORF">CLIT_13c00930</name>
</gene>
<dbReference type="STRING" id="1121324.CLIT_13c00930"/>
<evidence type="ECO:0000313" key="2">
    <source>
        <dbReference type="EMBL" id="KDR94771.1"/>
    </source>
</evidence>
<feature type="region of interest" description="Disordered" evidence="1">
    <location>
        <begin position="1"/>
        <end position="30"/>
    </location>
</feature>
<dbReference type="Proteomes" id="UP000027946">
    <property type="component" value="Unassembled WGS sequence"/>
</dbReference>
<reference evidence="2 3" key="1">
    <citation type="submission" date="2014-03" db="EMBL/GenBank/DDBJ databases">
        <title>Genome sequence of Clostridium litorale W6, DSM 5388.</title>
        <authorList>
            <person name="Poehlein A."/>
            <person name="Jagirdar A."/>
            <person name="Khonsari B."/>
            <person name="Chibani C.M."/>
            <person name="Gutierrez Gutierrez D.A."/>
            <person name="Davydova E."/>
            <person name="Alghaithi H.S."/>
            <person name="Nair K.P."/>
            <person name="Dhamotharan K."/>
            <person name="Chandran L."/>
            <person name="G W."/>
            <person name="Daniel R."/>
        </authorList>
    </citation>
    <scope>NUCLEOTIDE SEQUENCE [LARGE SCALE GENOMIC DNA]</scope>
    <source>
        <strain evidence="2 3">W6</strain>
    </source>
</reference>
<dbReference type="PANTHER" id="PTHR37166">
    <property type="entry name" value="PROTEIN FLAG"/>
    <property type="match status" value="1"/>
</dbReference>
<proteinExistence type="predicted"/>
<evidence type="ECO:0000313" key="3">
    <source>
        <dbReference type="Proteomes" id="UP000027946"/>
    </source>
</evidence>
<dbReference type="SUPFAM" id="SSF160214">
    <property type="entry name" value="FlaG-like"/>
    <property type="match status" value="1"/>
</dbReference>
<dbReference type="InterPro" id="IPR035924">
    <property type="entry name" value="FlaG-like_sf"/>
</dbReference>
<feature type="compositionally biased region" description="Polar residues" evidence="1">
    <location>
        <begin position="7"/>
        <end position="20"/>
    </location>
</feature>
<evidence type="ECO:0000256" key="1">
    <source>
        <dbReference type="SAM" id="MobiDB-lite"/>
    </source>
</evidence>
<dbReference type="Gene3D" id="3.30.160.170">
    <property type="entry name" value="FlaG-like"/>
    <property type="match status" value="1"/>
</dbReference>